<feature type="transmembrane region" description="Helical" evidence="8">
    <location>
        <begin position="205"/>
        <end position="222"/>
    </location>
</feature>
<evidence type="ECO:0000313" key="11">
    <source>
        <dbReference type="Proteomes" id="UP000093482"/>
    </source>
</evidence>
<dbReference type="NCBIfam" id="TIGR00688">
    <property type="entry name" value="rarD"/>
    <property type="match status" value="1"/>
</dbReference>
<reference evidence="10 11" key="1">
    <citation type="submission" date="2016-07" db="EMBL/GenBank/DDBJ databases">
        <title>Caryophanon latum genome sequencing.</title>
        <authorList>
            <person name="Verma A."/>
            <person name="Pal Y."/>
            <person name="Krishnamurthi S."/>
        </authorList>
    </citation>
    <scope>NUCLEOTIDE SEQUENCE [LARGE SCALE GENOMIC DNA]</scope>
    <source>
        <strain evidence="10 11">DSM 14151</strain>
    </source>
</reference>
<evidence type="ECO:0000256" key="3">
    <source>
        <dbReference type="ARBA" id="ARBA00022448"/>
    </source>
</evidence>
<accession>A0A1C0YTN5</accession>
<comment type="similarity">
    <text evidence="2">Belongs to the EamA transporter family.</text>
</comment>
<feature type="transmembrane region" description="Helical" evidence="8">
    <location>
        <begin position="229"/>
        <end position="250"/>
    </location>
</feature>
<dbReference type="EMBL" id="MATO01000037">
    <property type="protein sequence ID" value="OCS90525.1"/>
    <property type="molecule type" value="Genomic_DNA"/>
</dbReference>
<feature type="transmembrane region" description="Helical" evidence="8">
    <location>
        <begin position="93"/>
        <end position="110"/>
    </location>
</feature>
<dbReference type="GO" id="GO:0005886">
    <property type="term" value="C:plasma membrane"/>
    <property type="evidence" value="ECO:0007669"/>
    <property type="project" value="UniProtKB-SubCell"/>
</dbReference>
<dbReference type="PANTHER" id="PTHR22911">
    <property type="entry name" value="ACYL-MALONYL CONDENSING ENZYME-RELATED"/>
    <property type="match status" value="1"/>
</dbReference>
<keyword evidence="3" id="KW-0813">Transport</keyword>
<evidence type="ECO:0000256" key="6">
    <source>
        <dbReference type="ARBA" id="ARBA00022989"/>
    </source>
</evidence>
<evidence type="ECO:0000256" key="1">
    <source>
        <dbReference type="ARBA" id="ARBA00004651"/>
    </source>
</evidence>
<protein>
    <recommendedName>
        <fullName evidence="9">EamA domain-containing protein</fullName>
    </recommendedName>
</protein>
<evidence type="ECO:0000256" key="5">
    <source>
        <dbReference type="ARBA" id="ARBA00022692"/>
    </source>
</evidence>
<evidence type="ECO:0000256" key="2">
    <source>
        <dbReference type="ARBA" id="ARBA00007362"/>
    </source>
</evidence>
<keyword evidence="7 8" id="KW-0472">Membrane</keyword>
<dbReference type="InterPro" id="IPR004626">
    <property type="entry name" value="RarD"/>
</dbReference>
<comment type="caution">
    <text evidence="10">The sequence shown here is derived from an EMBL/GenBank/DDBJ whole genome shotgun (WGS) entry which is preliminary data.</text>
</comment>
<keyword evidence="4" id="KW-1003">Cell membrane</keyword>
<keyword evidence="11" id="KW-1185">Reference proteome</keyword>
<evidence type="ECO:0000256" key="8">
    <source>
        <dbReference type="SAM" id="Phobius"/>
    </source>
</evidence>
<evidence type="ECO:0000259" key="9">
    <source>
        <dbReference type="Pfam" id="PF00892"/>
    </source>
</evidence>
<gene>
    <name evidence="10" type="ORF">A6K76_11080</name>
</gene>
<dbReference type="PANTHER" id="PTHR22911:SF137">
    <property type="entry name" value="SOLUTE CARRIER FAMILY 35 MEMBER G2-RELATED"/>
    <property type="match status" value="1"/>
</dbReference>
<feature type="transmembrane region" description="Helical" evidence="8">
    <location>
        <begin position="24"/>
        <end position="42"/>
    </location>
</feature>
<keyword evidence="6 8" id="KW-1133">Transmembrane helix</keyword>
<evidence type="ECO:0000256" key="7">
    <source>
        <dbReference type="ARBA" id="ARBA00023136"/>
    </source>
</evidence>
<dbReference type="InterPro" id="IPR037185">
    <property type="entry name" value="EmrE-like"/>
</dbReference>
<evidence type="ECO:0000313" key="10">
    <source>
        <dbReference type="EMBL" id="OCS90525.1"/>
    </source>
</evidence>
<organism evidence="10 11">
    <name type="scientific">Caryophanon latum</name>
    <dbReference type="NCBI Taxonomy" id="33977"/>
    <lineage>
        <taxon>Bacteria</taxon>
        <taxon>Bacillati</taxon>
        <taxon>Bacillota</taxon>
        <taxon>Bacilli</taxon>
        <taxon>Bacillales</taxon>
        <taxon>Caryophanaceae</taxon>
        <taxon>Caryophanon</taxon>
    </lineage>
</organism>
<evidence type="ECO:0000256" key="4">
    <source>
        <dbReference type="ARBA" id="ARBA00022475"/>
    </source>
</evidence>
<comment type="subcellular location">
    <subcellularLocation>
        <location evidence="1">Cell membrane</location>
        <topology evidence="1">Multi-pass membrane protein</topology>
    </subcellularLocation>
</comment>
<feature type="domain" description="EamA" evidence="9">
    <location>
        <begin position="3"/>
        <end position="133"/>
    </location>
</feature>
<dbReference type="SUPFAM" id="SSF103481">
    <property type="entry name" value="Multidrug resistance efflux transporter EmrE"/>
    <property type="match status" value="2"/>
</dbReference>
<dbReference type="InterPro" id="IPR000620">
    <property type="entry name" value="EamA_dom"/>
</dbReference>
<name>A0A1C0YTN5_9BACL</name>
<feature type="domain" description="EamA" evidence="9">
    <location>
        <begin position="143"/>
        <end position="273"/>
    </location>
</feature>
<keyword evidence="5 8" id="KW-0812">Transmembrane</keyword>
<feature type="transmembrane region" description="Helical" evidence="8">
    <location>
        <begin position="256"/>
        <end position="274"/>
    </location>
</feature>
<dbReference type="AlphaFoldDB" id="A0A1C0YTN5"/>
<dbReference type="Proteomes" id="UP000093482">
    <property type="component" value="Unassembled WGS sequence"/>
</dbReference>
<feature type="transmembrane region" description="Helical" evidence="8">
    <location>
        <begin position="117"/>
        <end position="134"/>
    </location>
</feature>
<feature type="transmembrane region" description="Helical" evidence="8">
    <location>
        <begin position="62"/>
        <end position="81"/>
    </location>
</feature>
<proteinExistence type="inferred from homology"/>
<sequence length="288" mass="32497">MYVMWGLFPLFWTLLSDVNSFDTLANRIVWSCVFSIGAIIALKKWSAFYGVLGQLLRTPKKVLVLFAASLCISFNWFMYIWAVANEHIIDTSLGYYINPLLSILFGVLIYKEKLLRGQQMALCIAAFGVLLMIINVGEVPYIALSLALSFALYGVLKKQIQLEALHSVAIETLFVLPIAVTYLLVLQQRGLSAFGHMSVTTDFLLIISGVLTVIPLVCFAVATKHLPLYVIGFLQYITPTMTLLLGIFLYEETFSNAQFMSFAFIWVALLLFSVTTYRHQKKRRTVSE</sequence>
<dbReference type="Pfam" id="PF00892">
    <property type="entry name" value="EamA"/>
    <property type="match status" value="2"/>
</dbReference>